<dbReference type="Proteomes" id="UP000019141">
    <property type="component" value="Unassembled WGS sequence"/>
</dbReference>
<name>W4L700_ENTF1</name>
<sequence length="87" mass="9212">MTTAHVGTARDALGHIDVLKMERCTQCHTACVDDHLSGIGCTRHCPCPLLSDLYCPACCPCCNDTAQLVLVKAADGQAGCRQQEGHA</sequence>
<comment type="caution">
    <text evidence="1">The sequence shown here is derived from an EMBL/GenBank/DDBJ whole genome shotgun (WGS) entry which is preliminary data.</text>
</comment>
<reference evidence="1 2" key="1">
    <citation type="journal article" date="2014" name="Nature">
        <title>An environmental bacterial taxon with a large and distinct metabolic repertoire.</title>
        <authorList>
            <person name="Wilson M.C."/>
            <person name="Mori T."/>
            <person name="Ruckert C."/>
            <person name="Uria A.R."/>
            <person name="Helf M.J."/>
            <person name="Takada K."/>
            <person name="Gernert C."/>
            <person name="Steffens U.A."/>
            <person name="Heycke N."/>
            <person name="Schmitt S."/>
            <person name="Rinke C."/>
            <person name="Helfrich E.J."/>
            <person name="Brachmann A.O."/>
            <person name="Gurgui C."/>
            <person name="Wakimoto T."/>
            <person name="Kracht M."/>
            <person name="Crusemann M."/>
            <person name="Hentschel U."/>
            <person name="Abe I."/>
            <person name="Matsunaga S."/>
            <person name="Kalinowski J."/>
            <person name="Takeyama H."/>
            <person name="Piel J."/>
        </authorList>
    </citation>
    <scope>NUCLEOTIDE SEQUENCE [LARGE SCALE GENOMIC DNA]</scope>
    <source>
        <strain evidence="2">TSY1</strain>
    </source>
</reference>
<accession>W4L700</accession>
<evidence type="ECO:0000313" key="1">
    <source>
        <dbReference type="EMBL" id="ETW93843.1"/>
    </source>
</evidence>
<organism evidence="1 2">
    <name type="scientific">Entotheonella factor</name>
    <dbReference type="NCBI Taxonomy" id="1429438"/>
    <lineage>
        <taxon>Bacteria</taxon>
        <taxon>Pseudomonadati</taxon>
        <taxon>Nitrospinota/Tectimicrobiota group</taxon>
        <taxon>Candidatus Tectimicrobiota</taxon>
        <taxon>Candidatus Entotheonellia</taxon>
        <taxon>Candidatus Entotheonellales</taxon>
        <taxon>Candidatus Entotheonellaceae</taxon>
        <taxon>Candidatus Entotheonella</taxon>
    </lineage>
</organism>
<keyword evidence="2" id="KW-1185">Reference proteome</keyword>
<evidence type="ECO:0000313" key="2">
    <source>
        <dbReference type="Proteomes" id="UP000019141"/>
    </source>
</evidence>
<dbReference type="AlphaFoldDB" id="W4L700"/>
<protein>
    <submittedName>
        <fullName evidence="1">Uncharacterized protein</fullName>
    </submittedName>
</protein>
<proteinExistence type="predicted"/>
<dbReference type="EMBL" id="AZHW01001166">
    <property type="protein sequence ID" value="ETW93843.1"/>
    <property type="molecule type" value="Genomic_DNA"/>
</dbReference>
<gene>
    <name evidence="1" type="ORF">ETSY1_37480</name>
</gene>
<dbReference type="HOGENOM" id="CLU_2477570_0_0_7"/>